<evidence type="ECO:0000313" key="6">
    <source>
        <dbReference type="EMBL" id="ATZ29517.1"/>
    </source>
</evidence>
<proteinExistence type="predicted"/>
<dbReference type="InterPro" id="IPR045851">
    <property type="entry name" value="AMP-bd_C_sf"/>
</dbReference>
<evidence type="ECO:0000313" key="7">
    <source>
        <dbReference type="Proteomes" id="UP000231791"/>
    </source>
</evidence>
<dbReference type="FunFam" id="3.40.50.980:FF:000002">
    <property type="entry name" value="Enterobactin synthetase component F"/>
    <property type="match status" value="1"/>
</dbReference>
<accession>A0A2K8P5M4</accession>
<dbReference type="Gene3D" id="1.10.1200.10">
    <property type="entry name" value="ACP-like"/>
    <property type="match status" value="1"/>
</dbReference>
<dbReference type="GO" id="GO:0031177">
    <property type="term" value="F:phosphopantetheine binding"/>
    <property type="evidence" value="ECO:0007669"/>
    <property type="project" value="InterPro"/>
</dbReference>
<dbReference type="Gene3D" id="3.30.300.30">
    <property type="match status" value="1"/>
</dbReference>
<dbReference type="InterPro" id="IPR009081">
    <property type="entry name" value="PP-bd_ACP"/>
</dbReference>
<dbReference type="KEGG" id="slx:SLAV_38770"/>
<protein>
    <submittedName>
        <fullName evidence="5">Dimodular nonribosomal peptide synthase</fullName>
    </submittedName>
</protein>
<feature type="domain" description="Carrier" evidence="4">
    <location>
        <begin position="878"/>
        <end position="952"/>
    </location>
</feature>
<dbReference type="GO" id="GO:0017000">
    <property type="term" value="P:antibiotic biosynthetic process"/>
    <property type="evidence" value="ECO:0007669"/>
    <property type="project" value="UniProtKB-ARBA"/>
</dbReference>
<dbReference type="Pfam" id="PF00550">
    <property type="entry name" value="PP-binding"/>
    <property type="match status" value="1"/>
</dbReference>
<dbReference type="FunFam" id="3.40.50.12780:FF:000012">
    <property type="entry name" value="Non-ribosomal peptide synthetase"/>
    <property type="match status" value="1"/>
</dbReference>
<evidence type="ECO:0000256" key="1">
    <source>
        <dbReference type="ARBA" id="ARBA00022450"/>
    </source>
</evidence>
<keyword evidence="2" id="KW-0597">Phosphoprotein</keyword>
<evidence type="ECO:0000313" key="5">
    <source>
        <dbReference type="EMBL" id="ATZ22054.1"/>
    </source>
</evidence>
<dbReference type="RefSeq" id="WP_051841443.1">
    <property type="nucleotide sequence ID" value="NZ_CP024985.1"/>
</dbReference>
<dbReference type="InterPro" id="IPR036736">
    <property type="entry name" value="ACP-like_sf"/>
</dbReference>
<dbReference type="AlphaFoldDB" id="A0A2K8P5M4"/>
<evidence type="ECO:0000256" key="3">
    <source>
        <dbReference type="SAM" id="MobiDB-lite"/>
    </source>
</evidence>
<dbReference type="PROSITE" id="PS00455">
    <property type="entry name" value="AMP_BINDING"/>
    <property type="match status" value="1"/>
</dbReference>
<sequence>MPHPWGAPPARRRLQAELARPVDPTAAQPRAVLLCHTDGPTELVLSAHRSRLDARALRLIADEVVGATAREDGPEGGSTAARSAVRRQLRHQDALLPPPAGPGSAIWDVWSSAELSQRPGWASPGIPLPADATDAVARTAVLSVPLQTTPPGPRTAGSSTVSAILAVAAALVLGRYEGQERPLLAAVAPDPGRLPRALGAHDFTTLVAPALSGAEDVPGLVGSVRQQLRDPSLRCDAAVYTALTREAGGRVLVGLLPETDEGQVPCHSAPFPLTLVPRRGADAGLWLETHYHRTEIDADSARRFSEHVARTYEAVATAAPGTLPQHIDPVGPDERRSLTAPGGTADGAPRSPHREVRIDTLFTERATAAPDAVAVTYEEERLTYGELLARARRLAAGLVSRGVRPGDHVGVCLERSAELVVTLLAVLLADAVYVPMDPAYPAARLAATAHDAGLDLIITELPAIPGAEDRRLLAPAALAAAGADAPAPPDPVRGPDTAAYIIYTSGSTGRPKGVVIPHHNVTALLDATRDGFRLGPDDVWTLFHSSAFDFSVWEMWGALLTGARLVVVPYWVSRTPDDFRALLVREGVTVLSQTPSAFGQLAEADLRHRAELPLRLVVFGGEPLDTAPLPRWFDRYPETRCRLVNMFGITETTVHVTAHEVHRRDALTGSRSVGRPLPGWRVYVLDPSGRPLPYGAPGEIHVAGAGVALGYWNRPELTSERFVPDPYHGGLMYRSGDLGRLRPDGTLEHLGRLDSQVKLRGFRIELDEIRSVLLNDPDVGAAVVVLNGDRPGGAAADVRIDAYVVAAEGASLDPSAVRRRATRSLPEFMLPTGVTVLSTLPLTVNGKVDMRALPAPETAPVPSSPSAACPPGPSTREHPAADLATALAQVWEQVLGVPVGPDDNFFELGGNSLQAVRAAAVVREQGLPPVPMRELYRTPTAKALAAVLAPGPATEQ</sequence>
<feature type="compositionally biased region" description="Pro residues" evidence="3">
    <location>
        <begin position="857"/>
        <end position="873"/>
    </location>
</feature>
<dbReference type="InterPro" id="IPR020806">
    <property type="entry name" value="PKS_PP-bd"/>
</dbReference>
<dbReference type="InterPro" id="IPR042099">
    <property type="entry name" value="ANL_N_sf"/>
</dbReference>
<dbReference type="NCBIfam" id="TIGR01733">
    <property type="entry name" value="AA-adenyl-dom"/>
    <property type="match status" value="1"/>
</dbReference>
<feature type="region of interest" description="Disordered" evidence="3">
    <location>
        <begin position="855"/>
        <end position="878"/>
    </location>
</feature>
<dbReference type="SMART" id="SM00823">
    <property type="entry name" value="PKS_PP"/>
    <property type="match status" value="1"/>
</dbReference>
<dbReference type="SUPFAM" id="SSF47336">
    <property type="entry name" value="ACP-like"/>
    <property type="match status" value="1"/>
</dbReference>
<evidence type="ECO:0000256" key="2">
    <source>
        <dbReference type="ARBA" id="ARBA00022553"/>
    </source>
</evidence>
<dbReference type="GO" id="GO:0043041">
    <property type="term" value="P:amino acid activation for nonribosomal peptide biosynthetic process"/>
    <property type="evidence" value="ECO:0007669"/>
    <property type="project" value="TreeGrafter"/>
</dbReference>
<dbReference type="KEGG" id="slx:SLAV_00620"/>
<dbReference type="EMBL" id="CP024985">
    <property type="protein sequence ID" value="ATZ22054.1"/>
    <property type="molecule type" value="Genomic_DNA"/>
</dbReference>
<gene>
    <name evidence="5" type="primary">dhbF2</name>
    <name evidence="6" type="synonym">dhbF9</name>
    <name evidence="5" type="ORF">SLAV_00620</name>
    <name evidence="6" type="ORF">SLAV_38770</name>
</gene>
<dbReference type="GO" id="GO:0044550">
    <property type="term" value="P:secondary metabolite biosynthetic process"/>
    <property type="evidence" value="ECO:0007669"/>
    <property type="project" value="TreeGrafter"/>
</dbReference>
<feature type="region of interest" description="Disordered" evidence="3">
    <location>
        <begin position="322"/>
        <end position="354"/>
    </location>
</feature>
<organism evidence="5 7">
    <name type="scientific">Streptomyces lavendulae subsp. lavendulae</name>
    <dbReference type="NCBI Taxonomy" id="58340"/>
    <lineage>
        <taxon>Bacteria</taxon>
        <taxon>Bacillati</taxon>
        <taxon>Actinomycetota</taxon>
        <taxon>Actinomycetes</taxon>
        <taxon>Kitasatosporales</taxon>
        <taxon>Streptomycetaceae</taxon>
        <taxon>Streptomyces</taxon>
    </lineage>
</organism>
<dbReference type="InterPro" id="IPR000873">
    <property type="entry name" value="AMP-dep_synth/lig_dom"/>
</dbReference>
<dbReference type="GeneID" id="49388689"/>
<dbReference type="InterPro" id="IPR020845">
    <property type="entry name" value="AMP-binding_CS"/>
</dbReference>
<dbReference type="GO" id="GO:0005737">
    <property type="term" value="C:cytoplasm"/>
    <property type="evidence" value="ECO:0007669"/>
    <property type="project" value="TreeGrafter"/>
</dbReference>
<dbReference type="PANTHER" id="PTHR45527:SF1">
    <property type="entry name" value="FATTY ACID SYNTHASE"/>
    <property type="match status" value="1"/>
</dbReference>
<dbReference type="PROSITE" id="PS50075">
    <property type="entry name" value="CARRIER"/>
    <property type="match status" value="1"/>
</dbReference>
<dbReference type="EMBL" id="CP024985">
    <property type="protein sequence ID" value="ATZ29517.1"/>
    <property type="molecule type" value="Genomic_DNA"/>
</dbReference>
<keyword evidence="1" id="KW-0596">Phosphopantetheine</keyword>
<dbReference type="InterPro" id="IPR010071">
    <property type="entry name" value="AA_adenyl_dom"/>
</dbReference>
<reference evidence="5 7" key="1">
    <citation type="submission" date="2017-11" db="EMBL/GenBank/DDBJ databases">
        <title>Complete genome sequence of Streptomyces lavendulae subsp. lavendulae CCM 3239 (formerly 'Streptomyces aureofaciens CCM 3239'), the producer of the angucycline-type antibiotic auricin.</title>
        <authorList>
            <person name="Busche T."/>
            <person name="Novakova R."/>
            <person name="Al'Dilaimi A."/>
            <person name="Homerova D."/>
            <person name="Feckova L."/>
            <person name="Rezuchova B."/>
            <person name="Mingyar E."/>
            <person name="Csolleiova D."/>
            <person name="Bekeova C."/>
            <person name="Winkler A."/>
            <person name="Sevcikova B."/>
            <person name="Kalinowski J."/>
            <person name="Kormanec J."/>
            <person name="Ruckert C."/>
        </authorList>
    </citation>
    <scope>NUCLEOTIDE SEQUENCE [LARGE SCALE GENOMIC DNA]</scope>
    <source>
        <strain evidence="5 7">CCM 3239</strain>
    </source>
</reference>
<evidence type="ECO:0000259" key="4">
    <source>
        <dbReference type="PROSITE" id="PS50075"/>
    </source>
</evidence>
<dbReference type="SUPFAM" id="SSF52777">
    <property type="entry name" value="CoA-dependent acyltransferases"/>
    <property type="match status" value="1"/>
</dbReference>
<dbReference type="PANTHER" id="PTHR45527">
    <property type="entry name" value="NONRIBOSOMAL PEPTIDE SYNTHETASE"/>
    <property type="match status" value="1"/>
</dbReference>
<dbReference type="Proteomes" id="UP000231791">
    <property type="component" value="Chromosome"/>
</dbReference>
<dbReference type="Gene3D" id="3.30.559.30">
    <property type="entry name" value="Nonribosomal peptide synthetase, condensation domain"/>
    <property type="match status" value="1"/>
</dbReference>
<dbReference type="Gene3D" id="3.40.50.12780">
    <property type="entry name" value="N-terminal domain of ligase-like"/>
    <property type="match status" value="1"/>
</dbReference>
<keyword evidence="7" id="KW-1185">Reference proteome</keyword>
<dbReference type="SUPFAM" id="SSF56801">
    <property type="entry name" value="Acetyl-CoA synthetase-like"/>
    <property type="match status" value="1"/>
</dbReference>
<dbReference type="Pfam" id="PF00501">
    <property type="entry name" value="AMP-binding"/>
    <property type="match status" value="1"/>
</dbReference>
<name>A0A2K8P5M4_STRLA</name>